<dbReference type="PANTHER" id="PTHR34981:SF1">
    <property type="entry name" value="CELL DIVISION PROTEIN ZAPA"/>
    <property type="match status" value="1"/>
</dbReference>
<proteinExistence type="predicted"/>
<evidence type="ECO:0000256" key="8">
    <source>
        <dbReference type="ARBA" id="ARBA00026068"/>
    </source>
</evidence>
<keyword evidence="5" id="KW-0717">Septation</keyword>
<evidence type="ECO:0000256" key="6">
    <source>
        <dbReference type="ARBA" id="ARBA00023306"/>
    </source>
</evidence>
<keyword evidence="4 10" id="KW-0132">Cell division</keyword>
<dbReference type="Gene3D" id="1.20.5.50">
    <property type="match status" value="1"/>
</dbReference>
<dbReference type="Proteomes" id="UP000318405">
    <property type="component" value="Unassembled WGS sequence"/>
</dbReference>
<comment type="subunit">
    <text evidence="8">Homodimer. Interacts with FtsZ.</text>
</comment>
<gene>
    <name evidence="10" type="ORF">FOZ76_12945</name>
</gene>
<dbReference type="GO" id="GO:0005829">
    <property type="term" value="C:cytosol"/>
    <property type="evidence" value="ECO:0007669"/>
    <property type="project" value="TreeGrafter"/>
</dbReference>
<protein>
    <recommendedName>
        <fullName evidence="2">Cell division protein ZapA</fullName>
    </recommendedName>
    <alternativeName>
        <fullName evidence="9">Z ring-associated protein ZapA</fullName>
    </alternativeName>
</protein>
<dbReference type="InterPro" id="IPR007838">
    <property type="entry name" value="Cell_div_ZapA-like"/>
</dbReference>
<dbReference type="GO" id="GO:0030428">
    <property type="term" value="C:cell septum"/>
    <property type="evidence" value="ECO:0007669"/>
    <property type="project" value="TreeGrafter"/>
</dbReference>
<dbReference type="GO" id="GO:0000921">
    <property type="term" value="P:septin ring assembly"/>
    <property type="evidence" value="ECO:0007669"/>
    <property type="project" value="TreeGrafter"/>
</dbReference>
<dbReference type="RefSeq" id="WP_143948683.1">
    <property type="nucleotide sequence ID" value="NZ_BAABMB010000006.1"/>
</dbReference>
<organism evidence="10 11">
    <name type="scientific">Verticiella sediminum</name>
    <dbReference type="NCBI Taxonomy" id="1247510"/>
    <lineage>
        <taxon>Bacteria</taxon>
        <taxon>Pseudomonadati</taxon>
        <taxon>Pseudomonadota</taxon>
        <taxon>Betaproteobacteria</taxon>
        <taxon>Burkholderiales</taxon>
        <taxon>Alcaligenaceae</taxon>
        <taxon>Verticiella</taxon>
    </lineage>
</organism>
<dbReference type="Gene3D" id="3.30.160.880">
    <property type="entry name" value="Cell division protein ZapA protomer, N-terminal domain"/>
    <property type="match status" value="1"/>
</dbReference>
<accession>A0A556AMU6</accession>
<comment type="function">
    <text evidence="7">Activator of cell division through the inhibition of FtsZ GTPase activity, therefore promoting FtsZ assembly into bundles of protofilaments necessary for the formation of the division Z ring. It is recruited early at mid-cell but it is not essential for cell division.</text>
</comment>
<comment type="subcellular location">
    <subcellularLocation>
        <location evidence="1">Cytoplasm</location>
    </subcellularLocation>
</comment>
<reference evidence="10 11" key="1">
    <citation type="submission" date="2019-07" db="EMBL/GenBank/DDBJ databases">
        <title>Qingshengfaniella alkalisoli gen. nov., sp. nov., isolated from saline soil.</title>
        <authorList>
            <person name="Xu L."/>
            <person name="Huang X.-X."/>
            <person name="Sun J.-Q."/>
        </authorList>
    </citation>
    <scope>NUCLEOTIDE SEQUENCE [LARGE SCALE GENOMIC DNA]</scope>
    <source>
        <strain evidence="10 11">DSM 27279</strain>
    </source>
</reference>
<evidence type="ECO:0000256" key="9">
    <source>
        <dbReference type="ARBA" id="ARBA00033158"/>
    </source>
</evidence>
<dbReference type="InterPro" id="IPR036192">
    <property type="entry name" value="Cell_div_ZapA-like_sf"/>
</dbReference>
<dbReference type="SUPFAM" id="SSF102829">
    <property type="entry name" value="Cell division protein ZapA-like"/>
    <property type="match status" value="1"/>
</dbReference>
<dbReference type="GO" id="GO:0000917">
    <property type="term" value="P:division septum assembly"/>
    <property type="evidence" value="ECO:0007669"/>
    <property type="project" value="UniProtKB-KW"/>
</dbReference>
<keyword evidence="6" id="KW-0131">Cell cycle</keyword>
<dbReference type="Pfam" id="PF05164">
    <property type="entry name" value="ZapA"/>
    <property type="match status" value="1"/>
</dbReference>
<evidence type="ECO:0000313" key="11">
    <source>
        <dbReference type="Proteomes" id="UP000318405"/>
    </source>
</evidence>
<dbReference type="EMBL" id="VLTJ01000025">
    <property type="protein sequence ID" value="TSH94209.1"/>
    <property type="molecule type" value="Genomic_DNA"/>
</dbReference>
<evidence type="ECO:0000256" key="4">
    <source>
        <dbReference type="ARBA" id="ARBA00022618"/>
    </source>
</evidence>
<dbReference type="GO" id="GO:0043093">
    <property type="term" value="P:FtsZ-dependent cytokinesis"/>
    <property type="evidence" value="ECO:0007669"/>
    <property type="project" value="TreeGrafter"/>
</dbReference>
<evidence type="ECO:0000256" key="2">
    <source>
        <dbReference type="ARBA" id="ARBA00015195"/>
    </source>
</evidence>
<dbReference type="PANTHER" id="PTHR34981">
    <property type="entry name" value="CELL DIVISION PROTEIN ZAPA"/>
    <property type="match status" value="1"/>
</dbReference>
<dbReference type="OrthoDB" id="5297208at2"/>
<keyword evidence="3" id="KW-0963">Cytoplasm</keyword>
<dbReference type="AlphaFoldDB" id="A0A556AMU6"/>
<keyword evidence="11" id="KW-1185">Reference proteome</keyword>
<comment type="caution">
    <text evidence="10">The sequence shown here is derived from an EMBL/GenBank/DDBJ whole genome shotgun (WGS) entry which is preliminary data.</text>
</comment>
<dbReference type="GO" id="GO:0032153">
    <property type="term" value="C:cell division site"/>
    <property type="evidence" value="ECO:0007669"/>
    <property type="project" value="TreeGrafter"/>
</dbReference>
<dbReference type="InterPro" id="IPR042233">
    <property type="entry name" value="Cell_div_ZapA_N"/>
</dbReference>
<evidence type="ECO:0000313" key="10">
    <source>
        <dbReference type="EMBL" id="TSH94209.1"/>
    </source>
</evidence>
<name>A0A556AMU6_9BURK</name>
<sequence>MERLDVTILGREYSLACTPGERDSVVAAAQHVDRTMQRLRDASKPGTSAERVAIMAALQLAAELLATPVSGSGDSDFALGDYKRKIEDMQRDIDAVLPNVQV</sequence>
<evidence type="ECO:0000256" key="7">
    <source>
        <dbReference type="ARBA" id="ARBA00024910"/>
    </source>
</evidence>
<evidence type="ECO:0000256" key="3">
    <source>
        <dbReference type="ARBA" id="ARBA00022490"/>
    </source>
</evidence>
<evidence type="ECO:0000256" key="5">
    <source>
        <dbReference type="ARBA" id="ARBA00023210"/>
    </source>
</evidence>
<evidence type="ECO:0000256" key="1">
    <source>
        <dbReference type="ARBA" id="ARBA00004496"/>
    </source>
</evidence>